<gene>
    <name evidence="3" type="ORF">BCR36DRAFT_373659</name>
</gene>
<reference evidence="3 4" key="1">
    <citation type="submission" date="2016-08" db="EMBL/GenBank/DDBJ databases">
        <title>Genomes of anaerobic fungi encode conserved fungal cellulosomes for biomass hydrolysis.</title>
        <authorList>
            <consortium name="DOE Joint Genome Institute"/>
            <person name="Haitjema C.H."/>
            <person name="Gilmore S.P."/>
            <person name="Henske J.K."/>
            <person name="Solomon K.V."/>
            <person name="De Groot R."/>
            <person name="Kuo A."/>
            <person name="Mondo S.J."/>
            <person name="Salamov A.A."/>
            <person name="Labutti K."/>
            <person name="Zhao Z."/>
            <person name="Chiniquy J."/>
            <person name="Barry K."/>
            <person name="Brewer H.M."/>
            <person name="Purvine S.O."/>
            <person name="Wright A.T."/>
            <person name="Boxma B."/>
            <person name="Van Alen T."/>
            <person name="Hackstein J.H."/>
            <person name="Baker S.E."/>
            <person name="Grigoriev I.V."/>
            <person name="O'Malley M.A."/>
        </authorList>
    </citation>
    <scope>NUCLEOTIDE SEQUENCE [LARGE SCALE GENOMIC DNA]</scope>
    <source>
        <strain evidence="4">finn</strain>
    </source>
</reference>
<feature type="compositionally biased region" description="Acidic residues" evidence="2">
    <location>
        <begin position="815"/>
        <end position="826"/>
    </location>
</feature>
<protein>
    <submittedName>
        <fullName evidence="3">Uncharacterized protein</fullName>
    </submittedName>
</protein>
<evidence type="ECO:0000256" key="1">
    <source>
        <dbReference type="SAM" id="Coils"/>
    </source>
</evidence>
<evidence type="ECO:0000313" key="3">
    <source>
        <dbReference type="EMBL" id="ORX43758.1"/>
    </source>
</evidence>
<dbReference type="OrthoDB" id="67750at2759"/>
<dbReference type="Proteomes" id="UP000193719">
    <property type="component" value="Unassembled WGS sequence"/>
</dbReference>
<dbReference type="AlphaFoldDB" id="A0A1Y1V162"/>
<organism evidence="3 4">
    <name type="scientific">Piromyces finnis</name>
    <dbReference type="NCBI Taxonomy" id="1754191"/>
    <lineage>
        <taxon>Eukaryota</taxon>
        <taxon>Fungi</taxon>
        <taxon>Fungi incertae sedis</taxon>
        <taxon>Chytridiomycota</taxon>
        <taxon>Chytridiomycota incertae sedis</taxon>
        <taxon>Neocallimastigomycetes</taxon>
        <taxon>Neocallimastigales</taxon>
        <taxon>Neocallimastigaceae</taxon>
        <taxon>Piromyces</taxon>
    </lineage>
</organism>
<accession>A0A1Y1V162</accession>
<keyword evidence="4" id="KW-1185">Reference proteome</keyword>
<dbReference type="PANTHER" id="PTHR16078:SF1">
    <property type="entry name" value="COILED-COIL DOMAIN-CONTAINING PROTEIN 87"/>
    <property type="match status" value="1"/>
</dbReference>
<dbReference type="EMBL" id="MCFH01000050">
    <property type="protein sequence ID" value="ORX43758.1"/>
    <property type="molecule type" value="Genomic_DNA"/>
</dbReference>
<evidence type="ECO:0000256" key="2">
    <source>
        <dbReference type="SAM" id="MobiDB-lite"/>
    </source>
</evidence>
<sequence length="1033" mass="123253">MMNSVIREINNVTWVNKDEQQQIINIFISEVTFRYSKMESFIRKISKNPDNYNQLLKQMFIRLNNIKDEILDFCLQRKNRLDKIGIFNEKTNIDRVLTEFRTELRRKMDEEMWYLQTNNKLKEEKEKNEKRELTFEEKFKNEFNDMNQQLSELKGSPVDLVIPPIIDEINSKKKSKELKEEINKIIIKEISEEKKISDTEHQKYLKSVIKKRKEMFKEDFDKAEKSYKSDDDDENFNKVHDNKVTEYKDIEQDLTKLSNREYEQNREYVKRKGIKLQYLTIDDDNVDKEKSLSLSEKIKNLFNNLKNHSDYNLLIGRTLIDSHLKDIKEDLKDEYTNEMYEKIKNINNKYEWKTLFNSDNTLENELYGNEDEILNNNLLQYKLYPFNRPKKIYKPEKKEEEIKILQEKYDDTILNDLNFDTTTPMRIHGLMRSENDDVGLWKIDTTLDIMCKFENPNELERHKDLDEKLNMNKEAENLYKEISKFILHKDSDFHDLESENKIIAAPSCYLDDENKILFSNCNEQIIVFDSEKEKREKEIKKETPEKIDYKPTIKLLTHKAGKFHVNADKYYRNRSKAMKLTQSSKYESLEYNFGGYIPAYVIKKKKDKMKNETILTMDEYKKYVINLRCDFLHDIIIKDSIEKQRRSDEKYYHGLLRKELKNHDEKSQIKLFKNKYKKYKYKSHEIRNTKDGYWNPEVLDYMNALSRQKIIGNIKGLDINNGNSKNINTNILTNDKKKENQVNANDSDKNSGNENSIESKDNNKSKDSISSKEIYESKRTIETKENSESNENESKNNNDSNKSRGTTAISKSSWDEEGYDDVDDDINLPPNPCNSYVNSDDELSDTISKYFTLNNNIDKPYESIESGTYMTLPSMQEAMECIFDRLKMPVNEKIDLAIKYGSYEFSMKFIEAISCWNIVSKLIIKREEKLDRIREFETKISNPYRFFKSGESSLITARFVEDLQRKDFVKDLEPLNKRIIKLCIKIYKKYGDVIKYEGKPYIEKIKNDYSNIIKHAYREFEKKQNEVPYSLKF</sequence>
<feature type="compositionally biased region" description="Basic and acidic residues" evidence="2">
    <location>
        <begin position="734"/>
        <end position="796"/>
    </location>
</feature>
<proteinExistence type="predicted"/>
<reference evidence="3 4" key="2">
    <citation type="submission" date="2016-08" db="EMBL/GenBank/DDBJ databases">
        <title>Pervasive Adenine N6-methylation of Active Genes in Fungi.</title>
        <authorList>
            <consortium name="DOE Joint Genome Institute"/>
            <person name="Mondo S.J."/>
            <person name="Dannebaum R.O."/>
            <person name="Kuo R.C."/>
            <person name="Labutti K."/>
            <person name="Haridas S."/>
            <person name="Kuo A."/>
            <person name="Salamov A."/>
            <person name="Ahrendt S.R."/>
            <person name="Lipzen A."/>
            <person name="Sullivan W."/>
            <person name="Andreopoulos W.B."/>
            <person name="Clum A."/>
            <person name="Lindquist E."/>
            <person name="Daum C."/>
            <person name="Ramamoorthy G.K."/>
            <person name="Gryganskyi A."/>
            <person name="Culley D."/>
            <person name="Magnuson J.K."/>
            <person name="James T.Y."/>
            <person name="O'Malley M.A."/>
            <person name="Stajich J.E."/>
            <person name="Spatafora J.W."/>
            <person name="Visel A."/>
            <person name="Grigoriev I.V."/>
        </authorList>
    </citation>
    <scope>NUCLEOTIDE SEQUENCE [LARGE SCALE GENOMIC DNA]</scope>
    <source>
        <strain evidence="4">finn</strain>
    </source>
</reference>
<feature type="compositionally biased region" description="Low complexity" evidence="2">
    <location>
        <begin position="719"/>
        <end position="731"/>
    </location>
</feature>
<name>A0A1Y1V162_9FUNG</name>
<dbReference type="InterPro" id="IPR037383">
    <property type="entry name" value="CCDC87"/>
</dbReference>
<dbReference type="PANTHER" id="PTHR16078">
    <property type="entry name" value="COILED-COIL DOMAIN-CONTAINING PROTEIN 87"/>
    <property type="match status" value="1"/>
</dbReference>
<comment type="caution">
    <text evidence="3">The sequence shown here is derived from an EMBL/GenBank/DDBJ whole genome shotgun (WGS) entry which is preliminary data.</text>
</comment>
<keyword evidence="1" id="KW-0175">Coiled coil</keyword>
<evidence type="ECO:0000313" key="4">
    <source>
        <dbReference type="Proteomes" id="UP000193719"/>
    </source>
</evidence>
<feature type="coiled-coil region" evidence="1">
    <location>
        <begin position="118"/>
        <end position="156"/>
    </location>
</feature>
<feature type="region of interest" description="Disordered" evidence="2">
    <location>
        <begin position="716"/>
        <end position="829"/>
    </location>
</feature>